<comment type="similarity">
    <text evidence="4">Belongs to the DASH complex DAD2 family.</text>
</comment>
<keyword evidence="10" id="KW-0498">Mitosis</keyword>
<name>A0A316VK72_9BASI</name>
<evidence type="ECO:0000256" key="8">
    <source>
        <dbReference type="ARBA" id="ARBA00022618"/>
    </source>
</evidence>
<dbReference type="EMBL" id="KZ819603">
    <property type="protein sequence ID" value="PWN35905.1"/>
    <property type="molecule type" value="Genomic_DNA"/>
</dbReference>
<reference evidence="18 19" key="1">
    <citation type="journal article" date="2018" name="Mol. Biol. Evol.">
        <title>Broad Genomic Sampling Reveals a Smut Pathogenic Ancestry of the Fungal Clade Ustilaginomycotina.</title>
        <authorList>
            <person name="Kijpornyongpan T."/>
            <person name="Mondo S.J."/>
            <person name="Barry K."/>
            <person name="Sandor L."/>
            <person name="Lee J."/>
            <person name="Lipzen A."/>
            <person name="Pangilinan J."/>
            <person name="LaButti K."/>
            <person name="Hainaut M."/>
            <person name="Henrissat B."/>
            <person name="Grigoriev I.V."/>
            <person name="Spatafora J.W."/>
            <person name="Aime M.C."/>
        </authorList>
    </citation>
    <scope>NUCLEOTIDE SEQUENCE [LARGE SCALE GENOMIC DNA]</scope>
    <source>
        <strain evidence="18 19">MCA 3882</strain>
    </source>
</reference>
<sequence>MSRQSYYPQNELNSRPSIFIADSQQRQSFVPGQGGGSASARLQAKRQELEGLLMLKEKSARLARDIEKLGDNVDALVEGGEAVASVMSSWSGVFRAMQIARQSMLSKQMTQDDVTIEQKQVPDTLVRLPVDTGTSTEKTKNEA</sequence>
<keyword evidence="12" id="KW-0995">Kinetochore</keyword>
<accession>A0A316VK72</accession>
<keyword evidence="13" id="KW-0206">Cytoskeleton</keyword>
<dbReference type="GO" id="GO:0051301">
    <property type="term" value="P:cell division"/>
    <property type="evidence" value="ECO:0007669"/>
    <property type="project" value="UniProtKB-KW"/>
</dbReference>
<dbReference type="InParanoid" id="A0A316VK72"/>
<dbReference type="STRING" id="1280837.A0A316VK72"/>
<dbReference type="GO" id="GO:0044732">
    <property type="term" value="C:mitotic spindle pole body"/>
    <property type="evidence" value="ECO:0007669"/>
    <property type="project" value="TreeGrafter"/>
</dbReference>
<evidence type="ECO:0000256" key="5">
    <source>
        <dbReference type="ARBA" id="ARBA00020260"/>
    </source>
</evidence>
<keyword evidence="11" id="KW-0159">Chromosome partition</keyword>
<keyword evidence="9" id="KW-0493">Microtubule</keyword>
<keyword evidence="8" id="KW-0132">Cell division</keyword>
<evidence type="ECO:0000256" key="12">
    <source>
        <dbReference type="ARBA" id="ARBA00022838"/>
    </source>
</evidence>
<dbReference type="GO" id="GO:0005874">
    <property type="term" value="C:microtubule"/>
    <property type="evidence" value="ECO:0007669"/>
    <property type="project" value="UniProtKB-KW"/>
</dbReference>
<evidence type="ECO:0000256" key="6">
    <source>
        <dbReference type="ARBA" id="ARBA00022454"/>
    </source>
</evidence>
<evidence type="ECO:0000256" key="10">
    <source>
        <dbReference type="ARBA" id="ARBA00022776"/>
    </source>
</evidence>
<evidence type="ECO:0000256" key="9">
    <source>
        <dbReference type="ARBA" id="ARBA00022701"/>
    </source>
</evidence>
<dbReference type="PANTHER" id="PTHR28036">
    <property type="entry name" value="DASH COMPLEX SUBUNIT DAD2"/>
    <property type="match status" value="1"/>
</dbReference>
<keyword evidence="16" id="KW-0137">Centromere</keyword>
<keyword evidence="14" id="KW-0539">Nucleus</keyword>
<evidence type="ECO:0000256" key="15">
    <source>
        <dbReference type="ARBA" id="ARBA00023306"/>
    </source>
</evidence>
<evidence type="ECO:0000256" key="3">
    <source>
        <dbReference type="ARBA" id="ARBA00004629"/>
    </source>
</evidence>
<evidence type="ECO:0000256" key="13">
    <source>
        <dbReference type="ARBA" id="ARBA00023212"/>
    </source>
</evidence>
<evidence type="ECO:0000256" key="2">
    <source>
        <dbReference type="ARBA" id="ARBA00004186"/>
    </source>
</evidence>
<dbReference type="InterPro" id="IPR013963">
    <property type="entry name" value="DASH_Dad2"/>
</dbReference>
<dbReference type="GO" id="GO:0000278">
    <property type="term" value="P:mitotic cell cycle"/>
    <property type="evidence" value="ECO:0007669"/>
    <property type="project" value="InterPro"/>
</dbReference>
<dbReference type="Proteomes" id="UP000245771">
    <property type="component" value="Unassembled WGS sequence"/>
</dbReference>
<evidence type="ECO:0000256" key="4">
    <source>
        <dbReference type="ARBA" id="ARBA00005501"/>
    </source>
</evidence>
<evidence type="ECO:0000256" key="16">
    <source>
        <dbReference type="ARBA" id="ARBA00023328"/>
    </source>
</evidence>
<evidence type="ECO:0000256" key="14">
    <source>
        <dbReference type="ARBA" id="ARBA00023242"/>
    </source>
</evidence>
<protein>
    <recommendedName>
        <fullName evidence="5">DASH complex subunit DAD2</fullName>
    </recommendedName>
    <alternativeName>
        <fullName evidence="17">Outer kinetochore protein DAD2</fullName>
    </alternativeName>
</protein>
<evidence type="ECO:0000313" key="19">
    <source>
        <dbReference type="Proteomes" id="UP000245771"/>
    </source>
</evidence>
<keyword evidence="6" id="KW-0158">Chromosome</keyword>
<keyword evidence="7" id="KW-0963">Cytoplasm</keyword>
<dbReference type="Pfam" id="PF08654">
    <property type="entry name" value="DASH_Dad2"/>
    <property type="match status" value="1"/>
</dbReference>
<evidence type="ECO:0000256" key="1">
    <source>
        <dbReference type="ARBA" id="ARBA00004123"/>
    </source>
</evidence>
<dbReference type="OrthoDB" id="3230169at2759"/>
<dbReference type="GO" id="GO:0008608">
    <property type="term" value="P:attachment of spindle microtubules to kinetochore"/>
    <property type="evidence" value="ECO:0007669"/>
    <property type="project" value="TreeGrafter"/>
</dbReference>
<evidence type="ECO:0000256" key="11">
    <source>
        <dbReference type="ARBA" id="ARBA00022829"/>
    </source>
</evidence>
<comment type="subcellular location">
    <subcellularLocation>
        <location evidence="3">Chromosome</location>
        <location evidence="3">Centromere</location>
        <location evidence="3">Kinetochore</location>
    </subcellularLocation>
    <subcellularLocation>
        <location evidence="2">Cytoplasm</location>
        <location evidence="2">Cytoskeleton</location>
        <location evidence="2">Spindle</location>
    </subcellularLocation>
    <subcellularLocation>
        <location evidence="1">Nucleus</location>
    </subcellularLocation>
</comment>
<dbReference type="RefSeq" id="XP_025356207.1">
    <property type="nucleotide sequence ID" value="XM_025498868.1"/>
</dbReference>
<proteinExistence type="inferred from homology"/>
<evidence type="ECO:0000256" key="17">
    <source>
        <dbReference type="ARBA" id="ARBA00030568"/>
    </source>
</evidence>
<dbReference type="GeneID" id="37020649"/>
<dbReference type="AlphaFoldDB" id="A0A316VK72"/>
<dbReference type="GO" id="GO:1990023">
    <property type="term" value="C:mitotic spindle midzone"/>
    <property type="evidence" value="ECO:0007669"/>
    <property type="project" value="TreeGrafter"/>
</dbReference>
<dbReference type="GO" id="GO:0042729">
    <property type="term" value="C:DASH complex"/>
    <property type="evidence" value="ECO:0007669"/>
    <property type="project" value="InterPro"/>
</dbReference>
<organism evidence="18 19">
    <name type="scientific">Meira miltonrushii</name>
    <dbReference type="NCBI Taxonomy" id="1280837"/>
    <lineage>
        <taxon>Eukaryota</taxon>
        <taxon>Fungi</taxon>
        <taxon>Dikarya</taxon>
        <taxon>Basidiomycota</taxon>
        <taxon>Ustilaginomycotina</taxon>
        <taxon>Exobasidiomycetes</taxon>
        <taxon>Exobasidiales</taxon>
        <taxon>Brachybasidiaceae</taxon>
        <taxon>Meira</taxon>
    </lineage>
</organism>
<evidence type="ECO:0000256" key="7">
    <source>
        <dbReference type="ARBA" id="ARBA00022490"/>
    </source>
</evidence>
<keyword evidence="15" id="KW-0131">Cell cycle</keyword>
<evidence type="ECO:0000313" key="18">
    <source>
        <dbReference type="EMBL" id="PWN35905.1"/>
    </source>
</evidence>
<gene>
    <name evidence="18" type="ORF">FA14DRAFT_160874</name>
</gene>
<dbReference type="PANTHER" id="PTHR28036:SF1">
    <property type="entry name" value="DASH COMPLEX SUBUNIT DAD2"/>
    <property type="match status" value="1"/>
</dbReference>
<keyword evidence="19" id="KW-1185">Reference proteome</keyword>